<organism evidence="1 2">
    <name type="scientific">Racocetra persica</name>
    <dbReference type="NCBI Taxonomy" id="160502"/>
    <lineage>
        <taxon>Eukaryota</taxon>
        <taxon>Fungi</taxon>
        <taxon>Fungi incertae sedis</taxon>
        <taxon>Mucoromycota</taxon>
        <taxon>Glomeromycotina</taxon>
        <taxon>Glomeromycetes</taxon>
        <taxon>Diversisporales</taxon>
        <taxon>Gigasporaceae</taxon>
        <taxon>Racocetra</taxon>
    </lineage>
</organism>
<dbReference type="EMBL" id="CAJVQC010046457">
    <property type="protein sequence ID" value="CAG8783040.1"/>
    <property type="molecule type" value="Genomic_DNA"/>
</dbReference>
<gene>
    <name evidence="1" type="ORF">RPERSI_LOCUS17887</name>
</gene>
<sequence>MATIAKRVKSKSSSHLILSPENILRWFKEAVYQTFLKNIAIKCYKNAEREVNNFKTKQAESKHFCFWYLVGKWNLKKIAKDEFASSSINIRKRIQDLENRLRFAKCVKTSLKPNNELNKFIKAIISSDLEQLPKINCSEVGTSILILSYPLYITIMEVSEEIWLTDTIHQFLESAVCDIPGLICATLLRHLGNEENRKSDRTVRLKLEDNQN</sequence>
<name>A0ACA9RAL9_9GLOM</name>
<protein>
    <submittedName>
        <fullName evidence="1">18825_t:CDS:1</fullName>
    </submittedName>
</protein>
<reference evidence="1" key="1">
    <citation type="submission" date="2021-06" db="EMBL/GenBank/DDBJ databases">
        <authorList>
            <person name="Kallberg Y."/>
            <person name="Tangrot J."/>
            <person name="Rosling A."/>
        </authorList>
    </citation>
    <scope>NUCLEOTIDE SEQUENCE</scope>
    <source>
        <strain evidence="1">MA461A</strain>
    </source>
</reference>
<keyword evidence="2" id="KW-1185">Reference proteome</keyword>
<evidence type="ECO:0000313" key="2">
    <source>
        <dbReference type="Proteomes" id="UP000789920"/>
    </source>
</evidence>
<evidence type="ECO:0000313" key="1">
    <source>
        <dbReference type="EMBL" id="CAG8783040.1"/>
    </source>
</evidence>
<accession>A0ACA9RAL9</accession>
<proteinExistence type="predicted"/>
<comment type="caution">
    <text evidence="1">The sequence shown here is derived from an EMBL/GenBank/DDBJ whole genome shotgun (WGS) entry which is preliminary data.</text>
</comment>
<feature type="non-terminal residue" evidence="1">
    <location>
        <position position="212"/>
    </location>
</feature>
<dbReference type="Proteomes" id="UP000789920">
    <property type="component" value="Unassembled WGS sequence"/>
</dbReference>